<evidence type="ECO:0000256" key="5">
    <source>
        <dbReference type="HAMAP-Rule" id="MF_00376"/>
    </source>
</evidence>
<keyword evidence="2 5" id="KW-0547">Nucleotide-binding</keyword>
<feature type="binding site" evidence="5">
    <location>
        <begin position="25"/>
        <end position="30"/>
    </location>
    <ligand>
        <name>ATP</name>
        <dbReference type="ChEBI" id="CHEBI:30616"/>
    </ligand>
</feature>
<keyword evidence="5" id="KW-0963">Cytoplasm</keyword>
<evidence type="ECO:0000256" key="6">
    <source>
        <dbReference type="NCBIfam" id="TIGR00152"/>
    </source>
</evidence>
<evidence type="ECO:0000256" key="2">
    <source>
        <dbReference type="ARBA" id="ARBA00022741"/>
    </source>
</evidence>
<dbReference type="SUPFAM" id="SSF52540">
    <property type="entry name" value="P-loop containing nucleoside triphosphate hydrolases"/>
    <property type="match status" value="1"/>
</dbReference>
<comment type="similarity">
    <text evidence="1 5">Belongs to the CoaE family.</text>
</comment>
<evidence type="ECO:0000313" key="7">
    <source>
        <dbReference type="EMBL" id="NRS93862.1"/>
    </source>
</evidence>
<dbReference type="EC" id="2.7.1.24" evidence="5 6"/>
<dbReference type="PROSITE" id="PS51219">
    <property type="entry name" value="DPCK"/>
    <property type="match status" value="1"/>
</dbReference>
<dbReference type="HAMAP" id="MF_00376">
    <property type="entry name" value="Dephospho_CoA_kinase"/>
    <property type="match status" value="1"/>
</dbReference>
<name>A0A8J8GDL9_9FLAO</name>
<dbReference type="GO" id="GO:0004140">
    <property type="term" value="F:dephospho-CoA kinase activity"/>
    <property type="evidence" value="ECO:0007669"/>
    <property type="project" value="UniProtKB-UniRule"/>
</dbReference>
<dbReference type="GO" id="GO:0005737">
    <property type="term" value="C:cytoplasm"/>
    <property type="evidence" value="ECO:0007669"/>
    <property type="project" value="UniProtKB-SubCell"/>
</dbReference>
<comment type="caution">
    <text evidence="7">The sequence shown here is derived from an EMBL/GenBank/DDBJ whole genome shotgun (WGS) entry which is preliminary data.</text>
</comment>
<keyword evidence="5 7" id="KW-0808">Transferase</keyword>
<comment type="subcellular location">
    <subcellularLocation>
        <location evidence="5">Cytoplasm</location>
    </subcellularLocation>
</comment>
<keyword evidence="3 5" id="KW-0067">ATP-binding</keyword>
<reference evidence="7" key="1">
    <citation type="submission" date="2020-05" db="EMBL/GenBank/DDBJ databases">
        <title>Genomic Encyclopedia of Type Strains, Phase IV (KMG-V): Genome sequencing to study the core and pangenomes of soil and plant-associated prokaryotes.</title>
        <authorList>
            <person name="Whitman W."/>
        </authorList>
    </citation>
    <scope>NUCLEOTIDE SEQUENCE</scope>
    <source>
        <strain evidence="7">16F</strain>
    </source>
</reference>
<evidence type="ECO:0000313" key="8">
    <source>
        <dbReference type="Proteomes" id="UP000610746"/>
    </source>
</evidence>
<sequence length="212" mass="24248">MEQNEILAENPDPDSRIFGLTGGIGSGKTTVAKILENMGFSIYYSDARAKDLVNESAYLKSEIIKLLGEDAYNKDGLYNRKYVANIVFTNPGKLDVLNSIIHPAVKSDFKNWLQNREDKEIIFKETALLFELDLDKECHQSVLVTAEDNARSKRVMDRDGKTYREVLNIMNKQMPEKEKIKRADFVIYNNGTLEDLQNEVEKVKSEIMALQF</sequence>
<evidence type="ECO:0000256" key="4">
    <source>
        <dbReference type="ARBA" id="ARBA00022993"/>
    </source>
</evidence>
<evidence type="ECO:0000256" key="3">
    <source>
        <dbReference type="ARBA" id="ARBA00022840"/>
    </source>
</evidence>
<dbReference type="RefSeq" id="WP_173780402.1">
    <property type="nucleotide sequence ID" value="NZ_JABSNO010000030.1"/>
</dbReference>
<dbReference type="EMBL" id="JABSNO010000030">
    <property type="protein sequence ID" value="NRS93862.1"/>
    <property type="molecule type" value="Genomic_DNA"/>
</dbReference>
<dbReference type="AlphaFoldDB" id="A0A8J8GDL9"/>
<comment type="pathway">
    <text evidence="5">Cofactor biosynthesis; coenzyme A biosynthesis; CoA from (R)-pantothenate: step 5/5.</text>
</comment>
<accession>A0A8J8GDL9</accession>
<dbReference type="NCBIfam" id="TIGR00152">
    <property type="entry name" value="dephospho-CoA kinase"/>
    <property type="match status" value="1"/>
</dbReference>
<dbReference type="GO" id="GO:0005524">
    <property type="term" value="F:ATP binding"/>
    <property type="evidence" value="ECO:0007669"/>
    <property type="project" value="UniProtKB-UniRule"/>
</dbReference>
<proteinExistence type="inferred from homology"/>
<dbReference type="Pfam" id="PF01121">
    <property type="entry name" value="CoaE"/>
    <property type="match status" value="1"/>
</dbReference>
<keyword evidence="4 5" id="KW-0173">Coenzyme A biosynthesis</keyword>
<dbReference type="CDD" id="cd02022">
    <property type="entry name" value="DPCK"/>
    <property type="match status" value="1"/>
</dbReference>
<dbReference type="InterPro" id="IPR001977">
    <property type="entry name" value="Depp_CoAkinase"/>
</dbReference>
<comment type="catalytic activity">
    <reaction evidence="5">
        <text>3'-dephospho-CoA + ATP = ADP + CoA + H(+)</text>
        <dbReference type="Rhea" id="RHEA:18245"/>
        <dbReference type="ChEBI" id="CHEBI:15378"/>
        <dbReference type="ChEBI" id="CHEBI:30616"/>
        <dbReference type="ChEBI" id="CHEBI:57287"/>
        <dbReference type="ChEBI" id="CHEBI:57328"/>
        <dbReference type="ChEBI" id="CHEBI:456216"/>
        <dbReference type="EC" id="2.7.1.24"/>
    </reaction>
</comment>
<gene>
    <name evidence="5" type="primary">coaE</name>
    <name evidence="7" type="ORF">HNQ03_002953</name>
</gene>
<comment type="function">
    <text evidence="5">Catalyzes the phosphorylation of the 3'-hydroxyl group of dephosphocoenzyme A to form coenzyme A.</text>
</comment>
<dbReference type="Gene3D" id="3.40.50.300">
    <property type="entry name" value="P-loop containing nucleotide triphosphate hydrolases"/>
    <property type="match status" value="1"/>
</dbReference>
<evidence type="ECO:0000256" key="1">
    <source>
        <dbReference type="ARBA" id="ARBA00009018"/>
    </source>
</evidence>
<keyword evidence="5 7" id="KW-0418">Kinase</keyword>
<dbReference type="Proteomes" id="UP000610746">
    <property type="component" value="Unassembled WGS sequence"/>
</dbReference>
<dbReference type="InterPro" id="IPR027417">
    <property type="entry name" value="P-loop_NTPase"/>
</dbReference>
<dbReference type="PANTHER" id="PTHR10695">
    <property type="entry name" value="DEPHOSPHO-COA KINASE-RELATED"/>
    <property type="match status" value="1"/>
</dbReference>
<organism evidence="7 8">
    <name type="scientific">Frigoriflavimonas asaccharolytica</name>
    <dbReference type="NCBI Taxonomy" id="2735899"/>
    <lineage>
        <taxon>Bacteria</taxon>
        <taxon>Pseudomonadati</taxon>
        <taxon>Bacteroidota</taxon>
        <taxon>Flavobacteriia</taxon>
        <taxon>Flavobacteriales</taxon>
        <taxon>Weeksellaceae</taxon>
        <taxon>Frigoriflavimonas</taxon>
    </lineage>
</organism>
<dbReference type="PANTHER" id="PTHR10695:SF46">
    <property type="entry name" value="BIFUNCTIONAL COENZYME A SYNTHASE-RELATED"/>
    <property type="match status" value="1"/>
</dbReference>
<dbReference type="UniPathway" id="UPA00241">
    <property type="reaction ID" value="UER00356"/>
</dbReference>
<dbReference type="GO" id="GO:0015937">
    <property type="term" value="P:coenzyme A biosynthetic process"/>
    <property type="evidence" value="ECO:0007669"/>
    <property type="project" value="UniProtKB-UniRule"/>
</dbReference>
<protein>
    <recommendedName>
        <fullName evidence="5 6">Dephospho-CoA kinase</fullName>
        <ecNumber evidence="5 6">2.7.1.24</ecNumber>
    </recommendedName>
    <alternativeName>
        <fullName evidence="5">Dephosphocoenzyme A kinase</fullName>
    </alternativeName>
</protein>
<keyword evidence="8" id="KW-1185">Reference proteome</keyword>